<comment type="caution">
    <text evidence="11">The sequence shown here is derived from an EMBL/GenBank/DDBJ whole genome shotgun (WGS) entry which is preliminary data.</text>
</comment>
<feature type="active site" description="Proton donor" evidence="6">
    <location>
        <position position="175"/>
    </location>
</feature>
<keyword evidence="9" id="KW-0326">Glycosidase</keyword>
<feature type="signal peptide" evidence="10">
    <location>
        <begin position="1"/>
        <end position="29"/>
    </location>
</feature>
<dbReference type="Gene3D" id="1.50.10.10">
    <property type="match status" value="1"/>
</dbReference>
<dbReference type="AlphaFoldDB" id="A0A2K0UEM9"/>
<evidence type="ECO:0000256" key="3">
    <source>
        <dbReference type="ARBA" id="ARBA00007658"/>
    </source>
</evidence>
<keyword evidence="5 8" id="KW-1015">Disulfide bond</keyword>
<feature type="active site" description="Proton donor" evidence="6">
    <location>
        <position position="425"/>
    </location>
</feature>
<dbReference type="GO" id="GO:0016020">
    <property type="term" value="C:membrane"/>
    <property type="evidence" value="ECO:0007669"/>
    <property type="project" value="InterPro"/>
</dbReference>
<feature type="disulfide bond" evidence="8">
    <location>
        <begin position="382"/>
        <end position="411"/>
    </location>
</feature>
<proteinExistence type="inferred from homology"/>
<evidence type="ECO:0000256" key="8">
    <source>
        <dbReference type="PIRSR" id="PIRSR601382-3"/>
    </source>
</evidence>
<dbReference type="InterPro" id="IPR001382">
    <property type="entry name" value="Glyco_hydro_47"/>
</dbReference>
<feature type="chain" id="PRO_5014385742" description="alpha-1,2-Mannosidase" evidence="10">
    <location>
        <begin position="30"/>
        <end position="586"/>
    </location>
</feature>
<dbReference type="FunFam" id="1.50.10.10:FF:000037">
    <property type="entry name" value="alpha-1,2-Mannosidase"/>
    <property type="match status" value="1"/>
</dbReference>
<evidence type="ECO:0000256" key="2">
    <source>
        <dbReference type="ARBA" id="ARBA00004922"/>
    </source>
</evidence>
<comment type="pathway">
    <text evidence="2">Protein modification; protein glycosylation.</text>
</comment>
<evidence type="ECO:0000256" key="7">
    <source>
        <dbReference type="PIRSR" id="PIRSR601382-2"/>
    </source>
</evidence>
<comment type="cofactor">
    <cofactor evidence="1 7">
        <name>Ca(2+)</name>
        <dbReference type="ChEBI" id="CHEBI:29108"/>
    </cofactor>
</comment>
<feature type="binding site" evidence="7">
    <location>
        <position position="576"/>
    </location>
    <ligand>
        <name>Ca(2+)</name>
        <dbReference type="ChEBI" id="CHEBI:29108"/>
    </ligand>
</feature>
<keyword evidence="4 9" id="KW-0378">Hydrolase</keyword>
<dbReference type="EC" id="3.2.1.-" evidence="9"/>
<reference evidence="11 12" key="1">
    <citation type="submission" date="2017-02" db="EMBL/GenBank/DDBJ databases">
        <title>Genomes of Trichoderma spp. with biocontrol activity.</title>
        <authorList>
            <person name="Gardiner D."/>
            <person name="Kazan K."/>
            <person name="Vos C."/>
            <person name="Harvey P."/>
        </authorList>
    </citation>
    <scope>NUCLEOTIDE SEQUENCE [LARGE SCALE GENOMIC DNA]</scope>
    <source>
        <strain evidence="11 12">Tr1</strain>
    </source>
</reference>
<sequence length="586" mass="65218">MLPIVRVRGYAWVALVATLLLIYFWSTSAVSPSPPPDWRAPKYNSYFWTTLPVHYPPKSIRPLPTTAPVKYPRIQTSFARESPDARKTRQHRQLAVKDVFAKCWASYKEHAWTADELAPVSGGKKNPFGGWAATLVDSLDTLWIMGMKPEFDAAVAAAHAIDFTKTALDEVNVFETNIRYLGGFLSAYDLSGDARLLDKAVEVGEMLYKAFDTPNRMPITRWDIHAAMAGKKQEAAPGVLVAEIGSLSMEFTRLSLVTRDPKWFDAVQRIMDGMAAQQKSTALPGLWPLVVSAQAEIYDKGDAFTMGAMADSVYEYLPKMSALTGGQLPMYQDMYEHAATTATKHNLFRPMTPNNDDILISGSVKADKGAVSLDPQGQHLVCFLGGLMALGGKMFNRPQDVSAATKLVDGCVWTYKALPHGIMPETFHMLPCPSAAACQWDEAAWKKEVLRRASDPGSSTADDIIKRDRLPQGFTAIPDRRYILRPEAIESVFVLYRATGRPDLVESAWDMFAAINATTSTALANSAVWDVTLPRDQLPDRADSMESFWLGETLKYFYLVFSEPNTIDLDEYVFNTEAHPFKRLVR</sequence>
<evidence type="ECO:0000256" key="4">
    <source>
        <dbReference type="ARBA" id="ARBA00022801"/>
    </source>
</evidence>
<dbReference type="Proteomes" id="UP000236290">
    <property type="component" value="Unassembled WGS sequence"/>
</dbReference>
<evidence type="ECO:0000256" key="10">
    <source>
        <dbReference type="SAM" id="SignalP"/>
    </source>
</evidence>
<feature type="active site" evidence="6">
    <location>
        <position position="487"/>
    </location>
</feature>
<dbReference type="PRINTS" id="PR00747">
    <property type="entry name" value="GLYHDRLASE47"/>
</dbReference>
<dbReference type="EMBL" id="MTYI01000048">
    <property type="protein sequence ID" value="PNP56235.1"/>
    <property type="molecule type" value="Genomic_DNA"/>
</dbReference>
<dbReference type="PANTHER" id="PTHR11742:SF89">
    <property type="entry name" value="ALPHA-1,2-MANNOSIDASE"/>
    <property type="match status" value="1"/>
</dbReference>
<evidence type="ECO:0000256" key="5">
    <source>
        <dbReference type="ARBA" id="ARBA00023157"/>
    </source>
</evidence>
<evidence type="ECO:0000256" key="6">
    <source>
        <dbReference type="PIRSR" id="PIRSR601382-1"/>
    </source>
</evidence>
<dbReference type="OrthoDB" id="8118055at2759"/>
<keyword evidence="7" id="KW-0106">Calcium</keyword>
<evidence type="ECO:0000256" key="1">
    <source>
        <dbReference type="ARBA" id="ARBA00001913"/>
    </source>
</evidence>
<dbReference type="InterPro" id="IPR012341">
    <property type="entry name" value="6hp_glycosidase-like_sf"/>
</dbReference>
<organism evidence="11 12">
    <name type="scientific">Trichoderma harzianum</name>
    <name type="common">Hypocrea lixii</name>
    <dbReference type="NCBI Taxonomy" id="5544"/>
    <lineage>
        <taxon>Eukaryota</taxon>
        <taxon>Fungi</taxon>
        <taxon>Dikarya</taxon>
        <taxon>Ascomycota</taxon>
        <taxon>Pezizomycotina</taxon>
        <taxon>Sordariomycetes</taxon>
        <taxon>Hypocreomycetidae</taxon>
        <taxon>Hypocreales</taxon>
        <taxon>Hypocreaceae</taxon>
        <taxon>Trichoderma</taxon>
    </lineage>
</organism>
<dbReference type="InterPro" id="IPR036026">
    <property type="entry name" value="Seven-hairpin_glycosidases"/>
</dbReference>
<accession>A0A2K0UEM9</accession>
<dbReference type="GO" id="GO:0005783">
    <property type="term" value="C:endoplasmic reticulum"/>
    <property type="evidence" value="ECO:0007669"/>
    <property type="project" value="TreeGrafter"/>
</dbReference>
<keyword evidence="10" id="KW-0732">Signal</keyword>
<dbReference type="GO" id="GO:0005975">
    <property type="term" value="P:carbohydrate metabolic process"/>
    <property type="evidence" value="ECO:0007669"/>
    <property type="project" value="InterPro"/>
</dbReference>
<dbReference type="GO" id="GO:0005509">
    <property type="term" value="F:calcium ion binding"/>
    <property type="evidence" value="ECO:0007669"/>
    <property type="project" value="InterPro"/>
</dbReference>
<dbReference type="GO" id="GO:0004571">
    <property type="term" value="F:mannosyl-oligosaccharide 1,2-alpha-mannosidase activity"/>
    <property type="evidence" value="ECO:0007669"/>
    <property type="project" value="InterPro"/>
</dbReference>
<comment type="similarity">
    <text evidence="3 9">Belongs to the glycosyl hydrolase 47 family.</text>
</comment>
<dbReference type="Pfam" id="PF01532">
    <property type="entry name" value="Glyco_hydro_47"/>
    <property type="match status" value="1"/>
</dbReference>
<name>A0A2K0UEM9_TRIHA</name>
<dbReference type="SUPFAM" id="SSF48225">
    <property type="entry name" value="Seven-hairpin glycosidases"/>
    <property type="match status" value="1"/>
</dbReference>
<dbReference type="UniPathway" id="UPA00378"/>
<dbReference type="GO" id="GO:0036503">
    <property type="term" value="P:ERAD pathway"/>
    <property type="evidence" value="ECO:0007669"/>
    <property type="project" value="UniProtKB-ARBA"/>
</dbReference>
<evidence type="ECO:0000313" key="11">
    <source>
        <dbReference type="EMBL" id="PNP56235.1"/>
    </source>
</evidence>
<keyword evidence="7" id="KW-0479">Metal-binding</keyword>
<gene>
    <name evidence="11" type="ORF">THARTR1_03760</name>
</gene>
<dbReference type="PANTHER" id="PTHR11742">
    <property type="entry name" value="MANNOSYL-OLIGOSACCHARIDE ALPHA-1,2-MANNOSIDASE-RELATED"/>
    <property type="match status" value="1"/>
</dbReference>
<evidence type="ECO:0000256" key="9">
    <source>
        <dbReference type="RuleBase" id="RU361193"/>
    </source>
</evidence>
<evidence type="ECO:0000313" key="12">
    <source>
        <dbReference type="Proteomes" id="UP000236290"/>
    </source>
</evidence>
<protein>
    <recommendedName>
        <fullName evidence="9">alpha-1,2-Mannosidase</fullName>
        <ecNumber evidence="9">3.2.1.-</ecNumber>
    </recommendedName>
</protein>
<feature type="active site" evidence="6">
    <location>
        <position position="311"/>
    </location>
</feature>
<dbReference type="InterPro" id="IPR050749">
    <property type="entry name" value="Glycosyl_Hydrolase_47"/>
</dbReference>